<accession>A0A6N7LRW4</accession>
<dbReference type="GO" id="GO:0004519">
    <property type="term" value="F:endonuclease activity"/>
    <property type="evidence" value="ECO:0007669"/>
    <property type="project" value="UniProtKB-KW"/>
</dbReference>
<dbReference type="GO" id="GO:0004527">
    <property type="term" value="F:exonuclease activity"/>
    <property type="evidence" value="ECO:0007669"/>
    <property type="project" value="UniProtKB-KW"/>
</dbReference>
<dbReference type="PANTHER" id="PTHR42834">
    <property type="entry name" value="ENDONUCLEASE/EXONUCLEASE/PHOSPHATASE FAMILY PROTEIN (AFU_ORTHOLOGUE AFUA_3G09210)"/>
    <property type="match status" value="1"/>
</dbReference>
<proteinExistence type="predicted"/>
<evidence type="ECO:0000259" key="2">
    <source>
        <dbReference type="Pfam" id="PF03372"/>
    </source>
</evidence>
<keyword evidence="1" id="KW-0732">Signal</keyword>
<dbReference type="PANTHER" id="PTHR42834:SF1">
    <property type="entry name" value="ENDONUCLEASE_EXONUCLEASE_PHOSPHATASE FAMILY PROTEIN (AFU_ORTHOLOGUE AFUA_3G09210)"/>
    <property type="match status" value="1"/>
</dbReference>
<dbReference type="Gene3D" id="3.60.10.10">
    <property type="entry name" value="Endonuclease/exonuclease/phosphatase"/>
    <property type="match status" value="1"/>
</dbReference>
<dbReference type="SUPFAM" id="SSF56219">
    <property type="entry name" value="DNase I-like"/>
    <property type="match status" value="1"/>
</dbReference>
<dbReference type="Pfam" id="PF03372">
    <property type="entry name" value="Exo_endo_phos"/>
    <property type="match status" value="1"/>
</dbReference>
<comment type="caution">
    <text evidence="3">The sequence shown here is derived from an EMBL/GenBank/DDBJ whole genome shotgun (WGS) entry which is preliminary data.</text>
</comment>
<feature type="chain" id="PRO_5026985045" evidence="1">
    <location>
        <begin position="19"/>
        <end position="310"/>
    </location>
</feature>
<keyword evidence="3" id="KW-0255">Endonuclease</keyword>
<organism evidence="3 4">
    <name type="scientific">Alcanivorax sediminis</name>
    <dbReference type="NCBI Taxonomy" id="2663008"/>
    <lineage>
        <taxon>Bacteria</taxon>
        <taxon>Pseudomonadati</taxon>
        <taxon>Pseudomonadota</taxon>
        <taxon>Gammaproteobacteria</taxon>
        <taxon>Oceanospirillales</taxon>
        <taxon>Alcanivoracaceae</taxon>
        <taxon>Alcanivorax</taxon>
    </lineage>
</organism>
<feature type="domain" description="Endonuclease/exonuclease/phosphatase" evidence="2">
    <location>
        <begin position="41"/>
        <end position="301"/>
    </location>
</feature>
<dbReference type="Proteomes" id="UP000469421">
    <property type="component" value="Unassembled WGS sequence"/>
</dbReference>
<keyword evidence="3" id="KW-0540">Nuclease</keyword>
<reference evidence="3 4" key="1">
    <citation type="submission" date="2019-10" db="EMBL/GenBank/DDBJ databases">
        <title>Alcanivorax sp.PA15-N-34 draft genome sequence.</title>
        <authorList>
            <person name="Liao X."/>
            <person name="Shao Z."/>
        </authorList>
    </citation>
    <scope>NUCLEOTIDE SEQUENCE [LARGE SCALE GENOMIC DNA]</scope>
    <source>
        <strain evidence="3 4">PA15-N-34</strain>
    </source>
</reference>
<evidence type="ECO:0000313" key="3">
    <source>
        <dbReference type="EMBL" id="MQX53158.1"/>
    </source>
</evidence>
<dbReference type="InterPro" id="IPR005135">
    <property type="entry name" value="Endo/exonuclease/phosphatase"/>
</dbReference>
<sequence>MRRILLFLTLFYAHPALADCQNLAAARAVSAPAADQWTLATLNLWRLRDTHKDSGLDDPISQALLSRRLDALASAVVETLKAPHLLAVQEVENRALLQSLADRLAERGWDYRVVLLEGNDPSGMDVGLLYRAPVELENPRALFAAERYRGQFLYSRPPLRVSLREPVSAELVVVHLRSARDLKSSRVFDKRRRQASRLAGWVAEQQQPVIVAGDFNSTWDAGRFSDSYQQFAASGLFNVWQKLSASERYSYRHRCRPQALDHIWLSPVLKHQVEAVDVSRGNAGRYHRLYGSNGVSPVSDHDALVVYFGD</sequence>
<keyword evidence="3" id="KW-0269">Exonuclease</keyword>
<dbReference type="InterPro" id="IPR036691">
    <property type="entry name" value="Endo/exonu/phosph_ase_sf"/>
</dbReference>
<name>A0A6N7LRW4_9GAMM</name>
<feature type="signal peptide" evidence="1">
    <location>
        <begin position="1"/>
        <end position="18"/>
    </location>
</feature>
<gene>
    <name evidence="3" type="ORF">GFN93_07835</name>
</gene>
<dbReference type="RefSeq" id="WP_153500328.1">
    <property type="nucleotide sequence ID" value="NZ_WIRE01000001.1"/>
</dbReference>
<dbReference type="AlphaFoldDB" id="A0A6N7LRW4"/>
<evidence type="ECO:0000256" key="1">
    <source>
        <dbReference type="SAM" id="SignalP"/>
    </source>
</evidence>
<protein>
    <submittedName>
        <fullName evidence="3">Endonuclease/exonuclease/phosphatase family protein</fullName>
    </submittedName>
</protein>
<dbReference type="EMBL" id="WIRE01000001">
    <property type="protein sequence ID" value="MQX53158.1"/>
    <property type="molecule type" value="Genomic_DNA"/>
</dbReference>
<keyword evidence="3" id="KW-0378">Hydrolase</keyword>
<keyword evidence="4" id="KW-1185">Reference proteome</keyword>
<evidence type="ECO:0000313" key="4">
    <source>
        <dbReference type="Proteomes" id="UP000469421"/>
    </source>
</evidence>